<accession>A0A6G9XR74</accession>
<dbReference type="InterPro" id="IPR050900">
    <property type="entry name" value="Transposase_IS3/IS150/IS904"/>
</dbReference>
<evidence type="ECO:0000313" key="4">
    <source>
        <dbReference type="EMBL" id="QIS03405.1"/>
    </source>
</evidence>
<feature type="region of interest" description="Disordered" evidence="2">
    <location>
        <begin position="1"/>
        <end position="38"/>
    </location>
</feature>
<evidence type="ECO:0000259" key="3">
    <source>
        <dbReference type="PROSITE" id="PS50994"/>
    </source>
</evidence>
<evidence type="ECO:0000256" key="2">
    <source>
        <dbReference type="SAM" id="MobiDB-lite"/>
    </source>
</evidence>
<gene>
    <name evidence="4" type="ORF">F5X71_14710</name>
</gene>
<dbReference type="InterPro" id="IPR012337">
    <property type="entry name" value="RNaseH-like_sf"/>
</dbReference>
<feature type="domain" description="Integrase catalytic" evidence="3">
    <location>
        <begin position="177"/>
        <end position="341"/>
    </location>
</feature>
<dbReference type="Proteomes" id="UP000501705">
    <property type="component" value="Chromosome"/>
</dbReference>
<dbReference type="PANTHER" id="PTHR46889">
    <property type="entry name" value="TRANSPOSASE INSF FOR INSERTION SEQUENCE IS3B-RELATED"/>
    <property type="match status" value="1"/>
</dbReference>
<dbReference type="InterPro" id="IPR001584">
    <property type="entry name" value="Integrase_cat-core"/>
</dbReference>
<name>A0A6G9XR74_NOCBR</name>
<dbReference type="PANTHER" id="PTHR46889:SF4">
    <property type="entry name" value="TRANSPOSASE INSO FOR INSERTION SEQUENCE ELEMENT IS911B-RELATED"/>
    <property type="match status" value="1"/>
</dbReference>
<reference evidence="4 5" key="1">
    <citation type="journal article" date="2019" name="ACS Chem. Biol.">
        <title>Identification and Mobilization of a Cryptic Antibiotic Biosynthesis Gene Locus from a Human-Pathogenic Nocardia Isolate.</title>
        <authorList>
            <person name="Herisse M."/>
            <person name="Ishida K."/>
            <person name="Porter J.L."/>
            <person name="Howden B."/>
            <person name="Hertweck C."/>
            <person name="Stinear T.P."/>
            <person name="Pidot S.J."/>
        </authorList>
    </citation>
    <scope>NUCLEOTIDE SEQUENCE [LARGE SCALE GENOMIC DNA]</scope>
    <source>
        <strain evidence="4 5">AUSMDU00024985</strain>
    </source>
</reference>
<comment type="function">
    <text evidence="1">Involved in the transposition of the insertion sequence.</text>
</comment>
<dbReference type="GO" id="GO:0015074">
    <property type="term" value="P:DNA integration"/>
    <property type="evidence" value="ECO:0007669"/>
    <property type="project" value="InterPro"/>
</dbReference>
<dbReference type="InterPro" id="IPR036397">
    <property type="entry name" value="RNaseH_sf"/>
</dbReference>
<organism evidence="4 5">
    <name type="scientific">Nocardia brasiliensis</name>
    <dbReference type="NCBI Taxonomy" id="37326"/>
    <lineage>
        <taxon>Bacteria</taxon>
        <taxon>Bacillati</taxon>
        <taxon>Actinomycetota</taxon>
        <taxon>Actinomycetes</taxon>
        <taxon>Mycobacteriales</taxon>
        <taxon>Nocardiaceae</taxon>
        <taxon>Nocardia</taxon>
    </lineage>
</organism>
<dbReference type="AlphaFoldDB" id="A0A6G9XR74"/>
<evidence type="ECO:0000256" key="1">
    <source>
        <dbReference type="ARBA" id="ARBA00002286"/>
    </source>
</evidence>
<evidence type="ECO:0000313" key="5">
    <source>
        <dbReference type="Proteomes" id="UP000501705"/>
    </source>
</evidence>
<dbReference type="InterPro" id="IPR048020">
    <property type="entry name" value="Transpos_IS3"/>
</dbReference>
<proteinExistence type="predicted"/>
<dbReference type="PROSITE" id="PS50994">
    <property type="entry name" value="INTEGRASE"/>
    <property type="match status" value="1"/>
</dbReference>
<dbReference type="NCBIfam" id="NF033516">
    <property type="entry name" value="transpos_IS3"/>
    <property type="match status" value="1"/>
</dbReference>
<dbReference type="GO" id="GO:0003676">
    <property type="term" value="F:nucleic acid binding"/>
    <property type="evidence" value="ECO:0007669"/>
    <property type="project" value="InterPro"/>
</dbReference>
<dbReference type="Pfam" id="PF13276">
    <property type="entry name" value="HTH_21"/>
    <property type="match status" value="1"/>
</dbReference>
<dbReference type="EMBL" id="CP046171">
    <property type="protein sequence ID" value="QIS03405.1"/>
    <property type="molecule type" value="Genomic_DNA"/>
</dbReference>
<sequence>MGQTRRHRRRRPRGPDQRRTQRAGRAPPKSTATRTRERGITQGHSVFHAGQRPPKIVFPVVAELAAAGVPVTISRQVPGVSTSGYYEWPDRGPSARAPAHTELTAVITAVHTASRGTYGAPRVHAELRIGIGIRLGRKRVARLMRSARLQSTFRRRRGPTHRDPASPNPDLVNRRFSAEDPDRLWSMDLTQHHTGEGWVYCAVVLDAFSRRIAGRSIPDHPRAELVCDALDITRWRRRPPPGQTIAHSDHDARYTSSAFGQRIRSAGLQGSMGSIRDCFDNSMAESYFGTIQLEPLDTRLRSTRKELATAIFDYIEALYNPTRRHPKLDMLNPVNYERVHTAAHRAA</sequence>
<dbReference type="Gene3D" id="3.30.420.10">
    <property type="entry name" value="Ribonuclease H-like superfamily/Ribonuclease H"/>
    <property type="match status" value="1"/>
</dbReference>
<feature type="compositionally biased region" description="Basic residues" evidence="2">
    <location>
        <begin position="1"/>
        <end position="12"/>
    </location>
</feature>
<dbReference type="Pfam" id="PF00665">
    <property type="entry name" value="rve"/>
    <property type="match status" value="1"/>
</dbReference>
<dbReference type="SUPFAM" id="SSF53098">
    <property type="entry name" value="Ribonuclease H-like"/>
    <property type="match status" value="1"/>
</dbReference>
<protein>
    <submittedName>
        <fullName evidence="4">IS3 family transposase</fullName>
    </submittedName>
</protein>
<feature type="region of interest" description="Disordered" evidence="2">
    <location>
        <begin position="154"/>
        <end position="174"/>
    </location>
</feature>
<dbReference type="Pfam" id="PF13333">
    <property type="entry name" value="rve_2"/>
    <property type="match status" value="1"/>
</dbReference>
<dbReference type="InterPro" id="IPR025948">
    <property type="entry name" value="HTH-like_dom"/>
</dbReference>